<evidence type="ECO:0000313" key="3">
    <source>
        <dbReference type="EMBL" id="RHZ25828.1"/>
    </source>
</evidence>
<dbReference type="Proteomes" id="UP000265716">
    <property type="component" value="Unassembled WGS sequence"/>
</dbReference>
<dbReference type="Proteomes" id="UP000285712">
    <property type="component" value="Unassembled WGS sequence"/>
</dbReference>
<dbReference type="AlphaFoldDB" id="A0A397DY08"/>
<comment type="caution">
    <text evidence="1">The sequence shown here is derived from an EMBL/GenBank/DDBJ whole genome shotgun (WGS) entry which is preliminary data.</text>
</comment>
<evidence type="ECO:0000313" key="2">
    <source>
        <dbReference type="EMBL" id="RHY81553.1"/>
    </source>
</evidence>
<dbReference type="Proteomes" id="UP000286510">
    <property type="component" value="Unassembled WGS sequence"/>
</dbReference>
<sequence>MGNSLCCGNTSYEAYQREAKLKEGDHFRRHTSLFGMLPTSDRIYLRLDATSSRLEWTLTDEPSDVARTEAIHVDHIAKIMPSGMDGRLRYSCKANLILYAASGKKMLEVTAKDIPLRDLWVQTLMDVLDARGVIFTSNELESVDAQMRKQQAQDKHVNWQDRTESLQLRQAMAAEKKKAFATVGMRYTAQAMANRC</sequence>
<accession>A0A397DY08</accession>
<gene>
    <name evidence="3" type="ORF">DYB26_003570</name>
    <name evidence="2" type="ORF">DYB35_009270</name>
    <name evidence="1" type="ORF">DYB38_002633</name>
</gene>
<evidence type="ECO:0000313" key="1">
    <source>
        <dbReference type="EMBL" id="RHY72619.1"/>
    </source>
</evidence>
<proteinExistence type="predicted"/>
<evidence type="ECO:0000313" key="4">
    <source>
        <dbReference type="Proteomes" id="UP000265716"/>
    </source>
</evidence>
<organism evidence="1 4">
    <name type="scientific">Aphanomyces astaci</name>
    <name type="common">Crayfish plague agent</name>
    <dbReference type="NCBI Taxonomy" id="112090"/>
    <lineage>
        <taxon>Eukaryota</taxon>
        <taxon>Sar</taxon>
        <taxon>Stramenopiles</taxon>
        <taxon>Oomycota</taxon>
        <taxon>Saprolegniomycetes</taxon>
        <taxon>Saprolegniales</taxon>
        <taxon>Verrucalvaceae</taxon>
        <taxon>Aphanomyces</taxon>
    </lineage>
</organism>
<name>A0A397DY08_APHAT</name>
<dbReference type="EMBL" id="QUTC01002861">
    <property type="protein sequence ID" value="RHY72619.1"/>
    <property type="molecule type" value="Genomic_DNA"/>
</dbReference>
<dbReference type="EMBL" id="QUTF01012020">
    <property type="protein sequence ID" value="RHZ25828.1"/>
    <property type="molecule type" value="Genomic_DNA"/>
</dbReference>
<dbReference type="EMBL" id="QUTG01008058">
    <property type="protein sequence ID" value="RHY81553.1"/>
    <property type="molecule type" value="Genomic_DNA"/>
</dbReference>
<dbReference type="VEuPathDB" id="FungiDB:H257_03003"/>
<evidence type="ECO:0000313" key="6">
    <source>
        <dbReference type="Proteomes" id="UP000286510"/>
    </source>
</evidence>
<protein>
    <recommendedName>
        <fullName evidence="7">PH domain-containing protein</fullName>
    </recommendedName>
</protein>
<evidence type="ECO:0008006" key="7">
    <source>
        <dbReference type="Google" id="ProtNLM"/>
    </source>
</evidence>
<reference evidence="4 5" key="1">
    <citation type="submission" date="2018-08" db="EMBL/GenBank/DDBJ databases">
        <title>Aphanomyces genome sequencing and annotation.</title>
        <authorList>
            <person name="Minardi D."/>
            <person name="Oidtmann B."/>
            <person name="Van Der Giezen M."/>
            <person name="Studholme D.J."/>
        </authorList>
    </citation>
    <scope>NUCLEOTIDE SEQUENCE [LARGE SCALE GENOMIC DNA]</scope>
    <source>
        <strain evidence="3 6">FDL457</strain>
        <strain evidence="1 4">SA</strain>
        <strain evidence="2 5">Sv</strain>
    </source>
</reference>
<evidence type="ECO:0000313" key="5">
    <source>
        <dbReference type="Proteomes" id="UP000285712"/>
    </source>
</evidence>